<keyword evidence="3" id="KW-0255">Endonuclease</keyword>
<comment type="caution">
    <text evidence="8">The sequence shown here is derived from an EMBL/GenBank/DDBJ whole genome shotgun (WGS) entry which is preliminary data.</text>
</comment>
<dbReference type="NCBIfam" id="TIGR00255">
    <property type="entry name" value="YicC/YloC family endoribonuclease"/>
    <property type="match status" value="1"/>
</dbReference>
<dbReference type="InterPro" id="IPR005229">
    <property type="entry name" value="YicC/YloC-like"/>
</dbReference>
<dbReference type="PANTHER" id="PTHR30636">
    <property type="entry name" value="UPF0701 PROTEIN YICC"/>
    <property type="match status" value="1"/>
</dbReference>
<dbReference type="EMBL" id="LFTY01000002">
    <property type="protein sequence ID" value="KMW57262.1"/>
    <property type="molecule type" value="Genomic_DNA"/>
</dbReference>
<dbReference type="RefSeq" id="WP_235438979.1">
    <property type="nucleotide sequence ID" value="NZ_LFTY01000002.1"/>
</dbReference>
<evidence type="ECO:0000256" key="5">
    <source>
        <dbReference type="ARBA" id="ARBA00035648"/>
    </source>
</evidence>
<evidence type="ECO:0000256" key="3">
    <source>
        <dbReference type="ARBA" id="ARBA00022759"/>
    </source>
</evidence>
<protein>
    <submittedName>
        <fullName evidence="8">Protein YicC</fullName>
    </submittedName>
</protein>
<gene>
    <name evidence="8" type="ORF">AIOL_002223</name>
</gene>
<accession>A0A0J9E3I8</accession>
<organism evidence="8 9">
    <name type="scientific">Candidatus Rhodobacter oscarellae</name>
    <dbReference type="NCBI Taxonomy" id="1675527"/>
    <lineage>
        <taxon>Bacteria</taxon>
        <taxon>Pseudomonadati</taxon>
        <taxon>Pseudomonadota</taxon>
        <taxon>Alphaproteobacteria</taxon>
        <taxon>Rhodobacterales</taxon>
        <taxon>Rhodobacter group</taxon>
        <taxon>Rhodobacter</taxon>
    </lineage>
</organism>
<comment type="cofactor">
    <cofactor evidence="1">
        <name>a divalent metal cation</name>
        <dbReference type="ChEBI" id="CHEBI:60240"/>
    </cofactor>
</comment>
<evidence type="ECO:0000256" key="1">
    <source>
        <dbReference type="ARBA" id="ARBA00001968"/>
    </source>
</evidence>
<dbReference type="InterPro" id="IPR013527">
    <property type="entry name" value="YicC-like_N"/>
</dbReference>
<reference evidence="8 9" key="1">
    <citation type="submission" date="2015-06" db="EMBL/GenBank/DDBJ databases">
        <title>Draft genome sequence of an Alphaproteobacteria species associated to the Mediterranean sponge Oscarella lobularis.</title>
        <authorList>
            <person name="Jourda C."/>
            <person name="Santini S."/>
            <person name="Claverie J.-M."/>
        </authorList>
    </citation>
    <scope>NUCLEOTIDE SEQUENCE [LARGE SCALE GENOMIC DNA]</scope>
    <source>
        <strain evidence="8">IGS</strain>
    </source>
</reference>
<dbReference type="InterPro" id="IPR013551">
    <property type="entry name" value="YicC-like_C"/>
</dbReference>
<dbReference type="GO" id="GO:0004521">
    <property type="term" value="F:RNA endonuclease activity"/>
    <property type="evidence" value="ECO:0007669"/>
    <property type="project" value="InterPro"/>
</dbReference>
<dbReference type="AlphaFoldDB" id="A0A0J9E3I8"/>
<evidence type="ECO:0000313" key="9">
    <source>
        <dbReference type="Proteomes" id="UP000037178"/>
    </source>
</evidence>
<keyword evidence="4" id="KW-0378">Hydrolase</keyword>
<keyword evidence="2" id="KW-0540">Nuclease</keyword>
<evidence type="ECO:0000313" key="8">
    <source>
        <dbReference type="EMBL" id="KMW57262.1"/>
    </source>
</evidence>
<evidence type="ECO:0000256" key="4">
    <source>
        <dbReference type="ARBA" id="ARBA00022801"/>
    </source>
</evidence>
<sequence>MTGFATLKGEAQGWSWVWDMRAVNARGLDVRVRAPDWLDGLDQAVRAAVPKAVSRGSVTIGLRLSRGEAETTEEIDLDVLGRALAHMHTIEVAADRAGVELSEPSTLDVLALRGMLTADAAQDDGAALTKTLSADLPALIEAFNAMRATEGQALVEVVTAQLDRIAALTDQAAEIAEARKDQWAAKLKENLARVLENSEGADPARVAQELAIIAVKTDVTEEIDRLRAHVQAARDLLAAKEPVGRKLDFLSQEFNREANTLCSKSQSAELTPVGLDLKATIDQMREQIQNVE</sequence>
<evidence type="ECO:0000259" key="6">
    <source>
        <dbReference type="Pfam" id="PF03755"/>
    </source>
</evidence>
<feature type="domain" description="Endoribonuclease YicC-like N-terminal" evidence="6">
    <location>
        <begin position="1"/>
        <end position="155"/>
    </location>
</feature>
<comment type="similarity">
    <text evidence="5">Belongs to the YicC/YloC family.</text>
</comment>
<dbReference type="STRING" id="1675527.AIOL_002223"/>
<dbReference type="Pfam" id="PF08340">
    <property type="entry name" value="YicC-like_C"/>
    <property type="match status" value="1"/>
</dbReference>
<dbReference type="Pfam" id="PF03755">
    <property type="entry name" value="YicC-like_N"/>
    <property type="match status" value="1"/>
</dbReference>
<keyword evidence="9" id="KW-1185">Reference proteome</keyword>
<dbReference type="PANTHER" id="PTHR30636:SF3">
    <property type="entry name" value="UPF0701 PROTEIN YICC"/>
    <property type="match status" value="1"/>
</dbReference>
<evidence type="ECO:0000259" key="7">
    <source>
        <dbReference type="Pfam" id="PF08340"/>
    </source>
</evidence>
<dbReference type="PATRIC" id="fig|1675527.3.peg.2339"/>
<dbReference type="GO" id="GO:0016787">
    <property type="term" value="F:hydrolase activity"/>
    <property type="evidence" value="ECO:0007669"/>
    <property type="project" value="UniProtKB-KW"/>
</dbReference>
<dbReference type="Proteomes" id="UP000037178">
    <property type="component" value="Unassembled WGS sequence"/>
</dbReference>
<feature type="domain" description="Endoribonuclease YicC-like C-terminal" evidence="7">
    <location>
        <begin position="174"/>
        <end position="292"/>
    </location>
</feature>
<proteinExistence type="inferred from homology"/>
<evidence type="ECO:0000256" key="2">
    <source>
        <dbReference type="ARBA" id="ARBA00022722"/>
    </source>
</evidence>
<name>A0A0J9E3I8_9RHOB</name>